<protein>
    <recommendedName>
        <fullName evidence="3">Helitron helicase-like domain-containing protein</fullName>
    </recommendedName>
</protein>
<dbReference type="EMBL" id="JAPWTJ010000642">
    <property type="protein sequence ID" value="KAJ8976668.1"/>
    <property type="molecule type" value="Genomic_DNA"/>
</dbReference>
<comment type="caution">
    <text evidence="1">The sequence shown here is derived from an EMBL/GenBank/DDBJ whole genome shotgun (WGS) entry which is preliminary data.</text>
</comment>
<evidence type="ECO:0000313" key="1">
    <source>
        <dbReference type="EMBL" id="KAJ8976668.1"/>
    </source>
</evidence>
<organism evidence="1 2">
    <name type="scientific">Molorchus minor</name>
    <dbReference type="NCBI Taxonomy" id="1323400"/>
    <lineage>
        <taxon>Eukaryota</taxon>
        <taxon>Metazoa</taxon>
        <taxon>Ecdysozoa</taxon>
        <taxon>Arthropoda</taxon>
        <taxon>Hexapoda</taxon>
        <taxon>Insecta</taxon>
        <taxon>Pterygota</taxon>
        <taxon>Neoptera</taxon>
        <taxon>Endopterygota</taxon>
        <taxon>Coleoptera</taxon>
        <taxon>Polyphaga</taxon>
        <taxon>Cucujiformia</taxon>
        <taxon>Chrysomeloidea</taxon>
        <taxon>Cerambycidae</taxon>
        <taxon>Lamiinae</taxon>
        <taxon>Monochamini</taxon>
        <taxon>Molorchus</taxon>
    </lineage>
</organism>
<evidence type="ECO:0008006" key="3">
    <source>
        <dbReference type="Google" id="ProtNLM"/>
    </source>
</evidence>
<proteinExistence type="predicted"/>
<sequence length="343" mass="38839">MAAERDLNPVDIRHHLDVNKQLGQLTINVAAVNYAFQFVSMEATLRNFPQGFRGPPVYAVQGKVFHHLSDINVNNDVQRFGPIYFLTPDAAVQQRLQNNFDALNGRLVRDLEQLMRNVNPLRPGLPPFKRKIWPGVEAINQNRINGVNVADIPNVALELISARGRNNRPYDLPAINENSSPPNLRIYVRNEPRAFRNLHYTNEIVEPMTFPLIFPNGEAGWHFNIPCNEYSVHYWRQRYRSIYRITTCACLDVISSCVPKSRYDITAVISLAGGRVRGIYRITTCACLDGLAWVLQIQQTDITTSRVTVLYSALEEEYKGIYRITTCAMPGCALALVGPCPPE</sequence>
<gene>
    <name evidence="1" type="ORF">NQ317_004750</name>
</gene>
<dbReference type="PANTHER" id="PTHR45786:SF74">
    <property type="entry name" value="ATP-DEPENDENT DNA HELICASE"/>
    <property type="match status" value="1"/>
</dbReference>
<dbReference type="Proteomes" id="UP001162164">
    <property type="component" value="Unassembled WGS sequence"/>
</dbReference>
<evidence type="ECO:0000313" key="2">
    <source>
        <dbReference type="Proteomes" id="UP001162164"/>
    </source>
</evidence>
<keyword evidence="2" id="KW-1185">Reference proteome</keyword>
<accession>A0ABQ9JEP4</accession>
<reference evidence="1" key="1">
    <citation type="journal article" date="2023" name="Insect Mol. Biol.">
        <title>Genome sequencing provides insights into the evolution of gene families encoding plant cell wall-degrading enzymes in longhorned beetles.</title>
        <authorList>
            <person name="Shin N.R."/>
            <person name="Okamura Y."/>
            <person name="Kirsch R."/>
            <person name="Pauchet Y."/>
        </authorList>
    </citation>
    <scope>NUCLEOTIDE SEQUENCE</scope>
    <source>
        <strain evidence="1">MMC_N1</strain>
    </source>
</reference>
<name>A0ABQ9JEP4_9CUCU</name>
<dbReference type="PANTHER" id="PTHR45786">
    <property type="entry name" value="DNA BINDING PROTEIN-LIKE"/>
    <property type="match status" value="1"/>
</dbReference>